<keyword evidence="2" id="KW-0813">Transport</keyword>
<evidence type="ECO:0000259" key="8">
    <source>
        <dbReference type="PROSITE" id="PS51202"/>
    </source>
</evidence>
<feature type="transmembrane region" description="Helical" evidence="7">
    <location>
        <begin position="6"/>
        <end position="21"/>
    </location>
</feature>
<evidence type="ECO:0000256" key="1">
    <source>
        <dbReference type="ARBA" id="ARBA00004141"/>
    </source>
</evidence>
<dbReference type="InterPro" id="IPR004680">
    <property type="entry name" value="Cit_transptr-like_dom"/>
</dbReference>
<dbReference type="InterPro" id="IPR006037">
    <property type="entry name" value="RCK_C"/>
</dbReference>
<keyword evidence="6 7" id="KW-0472">Membrane</keyword>
<protein>
    <submittedName>
        <fullName evidence="9">SLC13 family permease</fullName>
    </submittedName>
</protein>
<organism evidence="9 10">
    <name type="scientific">Evansella tamaricis</name>
    <dbReference type="NCBI Taxonomy" id="2069301"/>
    <lineage>
        <taxon>Bacteria</taxon>
        <taxon>Bacillati</taxon>
        <taxon>Bacillota</taxon>
        <taxon>Bacilli</taxon>
        <taxon>Bacillales</taxon>
        <taxon>Bacillaceae</taxon>
        <taxon>Evansella</taxon>
    </lineage>
</organism>
<feature type="transmembrane region" description="Helical" evidence="7">
    <location>
        <begin position="28"/>
        <end position="46"/>
    </location>
</feature>
<evidence type="ECO:0000256" key="7">
    <source>
        <dbReference type="SAM" id="Phobius"/>
    </source>
</evidence>
<keyword evidence="5 7" id="KW-1133">Transmembrane helix</keyword>
<keyword evidence="4" id="KW-0677">Repeat</keyword>
<evidence type="ECO:0000256" key="2">
    <source>
        <dbReference type="ARBA" id="ARBA00022448"/>
    </source>
</evidence>
<feature type="domain" description="RCK C-terminal" evidence="8">
    <location>
        <begin position="318"/>
        <end position="402"/>
    </location>
</feature>
<reference evidence="9 10" key="1">
    <citation type="submission" date="2021-06" db="EMBL/GenBank/DDBJ databases">
        <title>Bacillus sp. RD4P76, an endophyte from a halophyte.</title>
        <authorList>
            <person name="Sun J.-Q."/>
        </authorList>
    </citation>
    <scope>NUCLEOTIDE SEQUENCE [LARGE SCALE GENOMIC DNA]</scope>
    <source>
        <strain evidence="9 10">CGMCC 1.15917</strain>
    </source>
</reference>
<dbReference type="Pfam" id="PF02080">
    <property type="entry name" value="TrkA_C"/>
    <property type="match status" value="2"/>
</dbReference>
<dbReference type="InterPro" id="IPR031312">
    <property type="entry name" value="Na/sul_symport_CS"/>
</dbReference>
<keyword evidence="10" id="KW-1185">Reference proteome</keyword>
<feature type="transmembrane region" description="Helical" evidence="7">
    <location>
        <begin position="92"/>
        <end position="108"/>
    </location>
</feature>
<feature type="transmembrane region" description="Helical" evidence="7">
    <location>
        <begin position="175"/>
        <end position="196"/>
    </location>
</feature>
<gene>
    <name evidence="9" type="ORF">KS419_23145</name>
</gene>
<feature type="transmembrane region" description="Helical" evidence="7">
    <location>
        <begin position="444"/>
        <end position="463"/>
    </location>
</feature>
<keyword evidence="3 7" id="KW-0812">Transmembrane</keyword>
<dbReference type="PROSITE" id="PS01271">
    <property type="entry name" value="NA_SULFATE"/>
    <property type="match status" value="1"/>
</dbReference>
<dbReference type="EMBL" id="JAHQCS010000182">
    <property type="protein sequence ID" value="MBU9714645.1"/>
    <property type="molecule type" value="Genomic_DNA"/>
</dbReference>
<feature type="transmembrane region" description="Helical" evidence="7">
    <location>
        <begin position="470"/>
        <end position="488"/>
    </location>
</feature>
<evidence type="ECO:0000256" key="3">
    <source>
        <dbReference type="ARBA" id="ARBA00022692"/>
    </source>
</evidence>
<feature type="transmembrane region" description="Helical" evidence="7">
    <location>
        <begin position="136"/>
        <end position="155"/>
    </location>
</feature>
<name>A0ABS6JMQ3_9BACI</name>
<proteinExistence type="predicted"/>
<dbReference type="PANTHER" id="PTHR43652">
    <property type="entry name" value="BASIC AMINO ACID ANTIPORTER YFCC-RELATED"/>
    <property type="match status" value="1"/>
</dbReference>
<feature type="transmembrane region" description="Helical" evidence="7">
    <location>
        <begin position="508"/>
        <end position="541"/>
    </location>
</feature>
<dbReference type="Pfam" id="PF03600">
    <property type="entry name" value="CitMHS"/>
    <property type="match status" value="1"/>
</dbReference>
<feature type="transmembrane region" description="Helical" evidence="7">
    <location>
        <begin position="52"/>
        <end position="71"/>
    </location>
</feature>
<dbReference type="Proteomes" id="UP000784880">
    <property type="component" value="Unassembled WGS sequence"/>
</dbReference>
<feature type="transmembrane region" description="Helical" evidence="7">
    <location>
        <begin position="593"/>
        <end position="613"/>
    </location>
</feature>
<feature type="transmembrane region" description="Helical" evidence="7">
    <location>
        <begin position="553"/>
        <end position="573"/>
    </location>
</feature>
<accession>A0ABS6JMQ3</accession>
<evidence type="ECO:0000256" key="5">
    <source>
        <dbReference type="ARBA" id="ARBA00022989"/>
    </source>
</evidence>
<dbReference type="PANTHER" id="PTHR43652:SF1">
    <property type="entry name" value="RESPONSE REGULATOR"/>
    <property type="match status" value="1"/>
</dbReference>
<sequence length="615" mass="67293">MNLDLVLTFIILILTIILFIWDKLRSDLVALMSMMALMLTGIISTGEALSGFSNSVVVMIAGLFIVGAGIFRTGLAESTGKLVIKWAGGSELKLLILLMLVVAFLSAFMSNTGTVAMMMPVVISVAMRMQSSPSKFLMPLAYASSLGGVLTLIGTPPNLIVSQVLVDYGYEKLGFFDFTPIGLVALGTGMIFMILFGKYIVPDHKMNNNDGNNVSPSKLMKLYDISDKLWRIQVNPGTDLMEKKLKDLRLPSQYGLYILFIERMDSEHTTFRSKQLKFCARANTTIKESDILFVEGNEDKIKQFANDFQVTLLPPEDNKQNSLITKEHGVAEVLFTPYSRFLNQKIRDLQLTESHSLNILGMNRKGKCIFQALADEKIEFGDAILVQGEWKNIEMLAQESQHVVVVGKTSEEASQAKANGKAPIAGAIMLGMLLLMTFEIVPAVTAVIIAAMAMVFTGCLRNMDDAYSRINWQSVILFGAMLPMAIALEKTGGVQFLSDLFVNNLGRFGPVAVMGGFYLCTMIFSQFISNTATAVLFAPIAITSAIQLQVSPYPFLIAVSVAASMAFATPVASPPNALVMTAGGYTFKDFFKAGIPLQIVLLVVMLFAIPFFFPL</sequence>
<evidence type="ECO:0000313" key="10">
    <source>
        <dbReference type="Proteomes" id="UP000784880"/>
    </source>
</evidence>
<dbReference type="PROSITE" id="PS51202">
    <property type="entry name" value="RCK_C"/>
    <property type="match status" value="1"/>
</dbReference>
<dbReference type="InterPro" id="IPR051679">
    <property type="entry name" value="DASS-Related_Transporters"/>
</dbReference>
<evidence type="ECO:0000256" key="6">
    <source>
        <dbReference type="ARBA" id="ARBA00023136"/>
    </source>
</evidence>
<comment type="subcellular location">
    <subcellularLocation>
        <location evidence="1">Membrane</location>
        <topology evidence="1">Multi-pass membrane protein</topology>
    </subcellularLocation>
</comment>
<evidence type="ECO:0000256" key="4">
    <source>
        <dbReference type="ARBA" id="ARBA00022737"/>
    </source>
</evidence>
<evidence type="ECO:0000313" key="9">
    <source>
        <dbReference type="EMBL" id="MBU9714645.1"/>
    </source>
</evidence>
<comment type="caution">
    <text evidence="9">The sequence shown here is derived from an EMBL/GenBank/DDBJ whole genome shotgun (WGS) entry which is preliminary data.</text>
</comment>